<dbReference type="OrthoDB" id="1340039at2"/>
<proteinExistence type="predicted"/>
<gene>
    <name evidence="1" type="ORF">AY601_2950</name>
</gene>
<reference evidence="1 2" key="1">
    <citation type="submission" date="2016-03" db="EMBL/GenBank/DDBJ databases">
        <title>Complete genome sequence of Pedobacter cryoconitis PAMC 27485.</title>
        <authorList>
            <person name="Lee J."/>
            <person name="Kim O.-S."/>
        </authorList>
    </citation>
    <scope>NUCLEOTIDE SEQUENCE [LARGE SCALE GENOMIC DNA]</scope>
    <source>
        <strain evidence="1 2">PAMC 27485</strain>
    </source>
</reference>
<name>A0A127VEU0_9SPHI</name>
<organism evidence="1 2">
    <name type="scientific">Pedobacter cryoconitis</name>
    <dbReference type="NCBI Taxonomy" id="188932"/>
    <lineage>
        <taxon>Bacteria</taxon>
        <taxon>Pseudomonadati</taxon>
        <taxon>Bacteroidota</taxon>
        <taxon>Sphingobacteriia</taxon>
        <taxon>Sphingobacteriales</taxon>
        <taxon>Sphingobacteriaceae</taxon>
        <taxon>Pedobacter</taxon>
    </lineage>
</organism>
<dbReference type="Proteomes" id="UP000071561">
    <property type="component" value="Chromosome"/>
</dbReference>
<sequence>MTFDKYPGYELKFIQKRNCKDGSAHLFSLIYKFRSPVTKLDYVLTADYHEEDVFAVKFYAKMHRKSEFKYSLIVNRGDLGNILMTCLKVIPLILQEYPNASFGFIGSRSYDRKSKTLENYQNTQRYNVYTYLVNKTIGHKTFQHYQYDELSGYLLVNRKNLWNIQVKERAIAKMFALTYNNLPDVV</sequence>
<accession>A0A127VEU0</accession>
<dbReference type="AlphaFoldDB" id="A0A127VEU0"/>
<dbReference type="KEGG" id="pcm:AY601_2950"/>
<dbReference type="EMBL" id="CP014504">
    <property type="protein sequence ID" value="AMP99824.1"/>
    <property type="molecule type" value="Genomic_DNA"/>
</dbReference>
<dbReference type="PATRIC" id="fig|188932.3.peg.3079"/>
<dbReference type="RefSeq" id="WP_068402331.1">
    <property type="nucleotide sequence ID" value="NZ_CP014504.1"/>
</dbReference>
<evidence type="ECO:0000313" key="2">
    <source>
        <dbReference type="Proteomes" id="UP000071561"/>
    </source>
</evidence>
<evidence type="ECO:0000313" key="1">
    <source>
        <dbReference type="EMBL" id="AMP99824.1"/>
    </source>
</evidence>
<keyword evidence="2" id="KW-1185">Reference proteome</keyword>
<protein>
    <submittedName>
        <fullName evidence="1">Uncharacterized protein</fullName>
    </submittedName>
</protein>